<dbReference type="EMBL" id="BGPR01000004">
    <property type="protein sequence ID" value="GBL73906.1"/>
    <property type="molecule type" value="Genomic_DNA"/>
</dbReference>
<reference evidence="2 3" key="1">
    <citation type="journal article" date="2019" name="Sci. Rep.">
        <title>Orb-weaving spider Araneus ventricosus genome elucidates the spidroin gene catalogue.</title>
        <authorList>
            <person name="Kono N."/>
            <person name="Nakamura H."/>
            <person name="Ohtoshi R."/>
            <person name="Moran D.A.P."/>
            <person name="Shinohara A."/>
            <person name="Yoshida Y."/>
            <person name="Fujiwara M."/>
            <person name="Mori M."/>
            <person name="Tomita M."/>
            <person name="Arakawa K."/>
        </authorList>
    </citation>
    <scope>NUCLEOTIDE SEQUENCE [LARGE SCALE GENOMIC DNA]</scope>
</reference>
<name>A0A4Y2A3S4_ARAVE</name>
<proteinExistence type="predicted"/>
<accession>A0A4Y2A3S4</accession>
<sequence>MHKFESKLDCNDCYNTVKEEVEVPSVDIEASIELIATESDRDGSTEDGEKTRTSFIESQMSDPTLSDAWEMAGTEGNAYAPLGVPKLLVFYY</sequence>
<gene>
    <name evidence="2" type="ORF">AVEN_230850_1</name>
</gene>
<dbReference type="Proteomes" id="UP000499080">
    <property type="component" value="Unassembled WGS sequence"/>
</dbReference>
<evidence type="ECO:0000313" key="2">
    <source>
        <dbReference type="EMBL" id="GBL73906.1"/>
    </source>
</evidence>
<comment type="caution">
    <text evidence="2">The sequence shown here is derived from an EMBL/GenBank/DDBJ whole genome shotgun (WGS) entry which is preliminary data.</text>
</comment>
<keyword evidence="3" id="KW-1185">Reference proteome</keyword>
<organism evidence="2 3">
    <name type="scientific">Araneus ventricosus</name>
    <name type="common">Orbweaver spider</name>
    <name type="synonym">Epeira ventricosa</name>
    <dbReference type="NCBI Taxonomy" id="182803"/>
    <lineage>
        <taxon>Eukaryota</taxon>
        <taxon>Metazoa</taxon>
        <taxon>Ecdysozoa</taxon>
        <taxon>Arthropoda</taxon>
        <taxon>Chelicerata</taxon>
        <taxon>Arachnida</taxon>
        <taxon>Araneae</taxon>
        <taxon>Araneomorphae</taxon>
        <taxon>Entelegynae</taxon>
        <taxon>Araneoidea</taxon>
        <taxon>Araneidae</taxon>
        <taxon>Araneus</taxon>
    </lineage>
</organism>
<dbReference type="AlphaFoldDB" id="A0A4Y2A3S4"/>
<feature type="compositionally biased region" description="Basic and acidic residues" evidence="1">
    <location>
        <begin position="38"/>
        <end position="52"/>
    </location>
</feature>
<evidence type="ECO:0000313" key="3">
    <source>
        <dbReference type="Proteomes" id="UP000499080"/>
    </source>
</evidence>
<evidence type="ECO:0000256" key="1">
    <source>
        <dbReference type="SAM" id="MobiDB-lite"/>
    </source>
</evidence>
<feature type="region of interest" description="Disordered" evidence="1">
    <location>
        <begin position="35"/>
        <end position="59"/>
    </location>
</feature>
<protein>
    <submittedName>
        <fullName evidence="2">Uncharacterized protein</fullName>
    </submittedName>
</protein>